<feature type="compositionally biased region" description="Polar residues" evidence="7">
    <location>
        <begin position="59"/>
        <end position="74"/>
    </location>
</feature>
<dbReference type="Pfam" id="PF00172">
    <property type="entry name" value="Zn_clus"/>
    <property type="match status" value="1"/>
</dbReference>
<dbReference type="GO" id="GO:0006351">
    <property type="term" value="P:DNA-templated transcription"/>
    <property type="evidence" value="ECO:0007669"/>
    <property type="project" value="InterPro"/>
</dbReference>
<feature type="compositionally biased region" description="Polar residues" evidence="7">
    <location>
        <begin position="114"/>
        <end position="126"/>
    </location>
</feature>
<feature type="domain" description="Zn(2)-C6 fungal-type" evidence="8">
    <location>
        <begin position="21"/>
        <end position="51"/>
    </location>
</feature>
<reference evidence="9 10" key="1">
    <citation type="submission" date="2019-04" db="EMBL/GenBank/DDBJ databases">
        <title>Friends and foes A comparative genomics study of 23 Aspergillus species from section Flavi.</title>
        <authorList>
            <consortium name="DOE Joint Genome Institute"/>
            <person name="Kjaerbolling I."/>
            <person name="Vesth T."/>
            <person name="Frisvad J.C."/>
            <person name="Nybo J.L."/>
            <person name="Theobald S."/>
            <person name="Kildgaard S."/>
            <person name="Isbrandt T."/>
            <person name="Kuo A."/>
            <person name="Sato A."/>
            <person name="Lyhne E.K."/>
            <person name="Kogle M.E."/>
            <person name="Wiebenga A."/>
            <person name="Kun R.S."/>
            <person name="Lubbers R.J."/>
            <person name="Makela M.R."/>
            <person name="Barry K."/>
            <person name="Chovatia M."/>
            <person name="Clum A."/>
            <person name="Daum C."/>
            <person name="Haridas S."/>
            <person name="He G."/>
            <person name="LaButti K."/>
            <person name="Lipzen A."/>
            <person name="Mondo S."/>
            <person name="Riley R."/>
            <person name="Salamov A."/>
            <person name="Simmons B.A."/>
            <person name="Magnuson J.K."/>
            <person name="Henrissat B."/>
            <person name="Mortensen U.H."/>
            <person name="Larsen T.O."/>
            <person name="Devries R.P."/>
            <person name="Grigoriev I.V."/>
            <person name="Machida M."/>
            <person name="Baker S.E."/>
            <person name="Andersen M.R."/>
        </authorList>
    </citation>
    <scope>NUCLEOTIDE SEQUENCE [LARGE SCALE GENOMIC DNA]</scope>
    <source>
        <strain evidence="9 10">CBS 151.66</strain>
    </source>
</reference>
<feature type="region of interest" description="Disordered" evidence="7">
    <location>
        <begin position="332"/>
        <end position="358"/>
    </location>
</feature>
<dbReference type="Gene3D" id="4.10.240.10">
    <property type="entry name" value="Zn(2)-C6 fungal-type DNA-binding domain"/>
    <property type="match status" value="1"/>
</dbReference>
<evidence type="ECO:0000256" key="5">
    <source>
        <dbReference type="ARBA" id="ARBA00023163"/>
    </source>
</evidence>
<dbReference type="AlphaFoldDB" id="A0A5N5WLI1"/>
<evidence type="ECO:0000256" key="3">
    <source>
        <dbReference type="ARBA" id="ARBA00023015"/>
    </source>
</evidence>
<keyword evidence="6" id="KW-0539">Nucleus</keyword>
<organism evidence="9 10">
    <name type="scientific">Aspergillus leporis</name>
    <dbReference type="NCBI Taxonomy" id="41062"/>
    <lineage>
        <taxon>Eukaryota</taxon>
        <taxon>Fungi</taxon>
        <taxon>Dikarya</taxon>
        <taxon>Ascomycota</taxon>
        <taxon>Pezizomycotina</taxon>
        <taxon>Eurotiomycetes</taxon>
        <taxon>Eurotiomycetidae</taxon>
        <taxon>Eurotiales</taxon>
        <taxon>Aspergillaceae</taxon>
        <taxon>Aspergillus</taxon>
        <taxon>Aspergillus subgen. Circumdati</taxon>
    </lineage>
</organism>
<dbReference type="InterPro" id="IPR050815">
    <property type="entry name" value="TF_fung"/>
</dbReference>
<feature type="compositionally biased region" description="Basic and acidic residues" evidence="7">
    <location>
        <begin position="77"/>
        <end position="86"/>
    </location>
</feature>
<keyword evidence="2" id="KW-0479">Metal-binding</keyword>
<dbReference type="GO" id="GO:0008270">
    <property type="term" value="F:zinc ion binding"/>
    <property type="evidence" value="ECO:0007669"/>
    <property type="project" value="InterPro"/>
</dbReference>
<dbReference type="SUPFAM" id="SSF57701">
    <property type="entry name" value="Zn2/Cys6 DNA-binding domain"/>
    <property type="match status" value="1"/>
</dbReference>
<dbReference type="PANTHER" id="PTHR47338:SF9">
    <property type="entry name" value="ZN(II)2CYS6 TRANSCRIPTION FACTOR (EUROFUNG)"/>
    <property type="match status" value="1"/>
</dbReference>
<proteinExistence type="predicted"/>
<dbReference type="InterPro" id="IPR036864">
    <property type="entry name" value="Zn2-C6_fun-type_DNA-bd_sf"/>
</dbReference>
<dbReference type="GO" id="GO:0009893">
    <property type="term" value="P:positive regulation of metabolic process"/>
    <property type="evidence" value="ECO:0007669"/>
    <property type="project" value="UniProtKB-ARBA"/>
</dbReference>
<gene>
    <name evidence="9" type="ORF">BDV29DRAFT_52823</name>
</gene>
<dbReference type="OrthoDB" id="424974at2759"/>
<dbReference type="CDD" id="cd12148">
    <property type="entry name" value="fungal_TF_MHR"/>
    <property type="match status" value="1"/>
</dbReference>
<dbReference type="PROSITE" id="PS50048">
    <property type="entry name" value="ZN2_CY6_FUNGAL_2"/>
    <property type="match status" value="1"/>
</dbReference>
<evidence type="ECO:0000256" key="4">
    <source>
        <dbReference type="ARBA" id="ARBA00023125"/>
    </source>
</evidence>
<protein>
    <recommendedName>
        <fullName evidence="8">Zn(2)-C6 fungal-type domain-containing protein</fullName>
    </recommendedName>
</protein>
<dbReference type="GO" id="GO:0000981">
    <property type="term" value="F:DNA-binding transcription factor activity, RNA polymerase II-specific"/>
    <property type="evidence" value="ECO:0007669"/>
    <property type="project" value="InterPro"/>
</dbReference>
<evidence type="ECO:0000313" key="9">
    <source>
        <dbReference type="EMBL" id="KAB8069313.1"/>
    </source>
</evidence>
<feature type="region of interest" description="Disordered" evidence="7">
    <location>
        <begin position="52"/>
        <end position="86"/>
    </location>
</feature>
<dbReference type="InterPro" id="IPR007219">
    <property type="entry name" value="XnlR_reg_dom"/>
</dbReference>
<evidence type="ECO:0000256" key="1">
    <source>
        <dbReference type="ARBA" id="ARBA00004123"/>
    </source>
</evidence>
<sequence length="724" mass="81437">MSPPNDNYTIHKVSLKRTRQACGPCRRKKARCPGEKPICSLCQRLGQRCTYGPQAAPSRATNTRASPINEQEQSLGEPKDAEISSSQRFERLEDRLDKMAGILQECLFKSNPSTGVFSGNQPTPQSYAPRGIGNSPIAPSSQSAERRHLQGSSLPSDFVKSEVELYLTHFHDQPYCVFSEDWLHGQESLPPEIAFPLVALTSRLSRRSPGPVGSDVPPTQYYASKAWDILSHQYSHGKLGLSFLQGTFLMAQVDFADGQSHRGYSSVALGLRTIQSAGLNKDKYTSSLTGSETEERRRITWAFFMLDRSYNASRDYSLCLADKHFTIPFPAPDTPVPLSDEESRPGGTLRDGPGKQGEKVDHGILACLLRLYSIWGKATDYVFEPNDKTALPPWQAGSALAALESDWMQFETHFADTHRYRVVDFLRRAREEPHSRPYLCTWLCVQFLFHSIQCLLHHPFVNMIKLRQMDGNIPATFLQKSYESSLIHSRWIARFIREMAEVDIRLYDPFIGYLCAIAATIQLENTASKNRHIAQLGNSDFRTLIDFMTDLSEHWENMGVLVKRVKRLAARQHNYKSLYYSQDGFSGELSRMPTSSNIPRLSEADEALMWNILDFSSSSSPAETIQLGNLVPSPYQRMETVSPNFLVPPIMSETQDTVHNSNREQRALMGPELSSQNPSPLNGPGPGPVGMPPISEWPFLNRFDTALPDLPDWMIFGDYGAEQL</sequence>
<evidence type="ECO:0000256" key="6">
    <source>
        <dbReference type="ARBA" id="ARBA00023242"/>
    </source>
</evidence>
<dbReference type="SMART" id="SM00066">
    <property type="entry name" value="GAL4"/>
    <property type="match status" value="1"/>
</dbReference>
<feature type="region of interest" description="Disordered" evidence="7">
    <location>
        <begin position="114"/>
        <end position="152"/>
    </location>
</feature>
<accession>A0A5N5WLI1</accession>
<evidence type="ECO:0000313" key="10">
    <source>
        <dbReference type="Proteomes" id="UP000326565"/>
    </source>
</evidence>
<dbReference type="PANTHER" id="PTHR47338">
    <property type="entry name" value="ZN(II)2CYS6 TRANSCRIPTION FACTOR (EUROFUNG)-RELATED"/>
    <property type="match status" value="1"/>
</dbReference>
<keyword evidence="3" id="KW-0805">Transcription regulation</keyword>
<dbReference type="EMBL" id="ML732347">
    <property type="protein sequence ID" value="KAB8069313.1"/>
    <property type="molecule type" value="Genomic_DNA"/>
</dbReference>
<evidence type="ECO:0000256" key="2">
    <source>
        <dbReference type="ARBA" id="ARBA00022723"/>
    </source>
</evidence>
<dbReference type="InterPro" id="IPR001138">
    <property type="entry name" value="Zn2Cys6_DnaBD"/>
</dbReference>
<comment type="subcellular location">
    <subcellularLocation>
        <location evidence="1">Nucleus</location>
    </subcellularLocation>
</comment>
<dbReference type="Pfam" id="PF04082">
    <property type="entry name" value="Fungal_trans"/>
    <property type="match status" value="1"/>
</dbReference>
<keyword evidence="5" id="KW-0804">Transcription</keyword>
<dbReference type="GO" id="GO:0003677">
    <property type="term" value="F:DNA binding"/>
    <property type="evidence" value="ECO:0007669"/>
    <property type="project" value="UniProtKB-KW"/>
</dbReference>
<evidence type="ECO:0000256" key="7">
    <source>
        <dbReference type="SAM" id="MobiDB-lite"/>
    </source>
</evidence>
<dbReference type="CDD" id="cd00067">
    <property type="entry name" value="GAL4"/>
    <property type="match status" value="1"/>
</dbReference>
<dbReference type="Proteomes" id="UP000326565">
    <property type="component" value="Unassembled WGS sequence"/>
</dbReference>
<dbReference type="PROSITE" id="PS00463">
    <property type="entry name" value="ZN2_CY6_FUNGAL_1"/>
    <property type="match status" value="1"/>
</dbReference>
<keyword evidence="4" id="KW-0238">DNA-binding</keyword>
<keyword evidence="10" id="KW-1185">Reference proteome</keyword>
<name>A0A5N5WLI1_9EURO</name>
<evidence type="ECO:0000259" key="8">
    <source>
        <dbReference type="PROSITE" id="PS50048"/>
    </source>
</evidence>
<dbReference type="GO" id="GO:0005634">
    <property type="term" value="C:nucleus"/>
    <property type="evidence" value="ECO:0007669"/>
    <property type="project" value="UniProtKB-SubCell"/>
</dbReference>